<gene>
    <name evidence="1" type="ORF">NNC64_11920</name>
</gene>
<sequence>MIQELNRMFPTGTRISNKELKIRLQQLYNKYGIDAVAKAVDITRFGYKAKAVKIRTDEGRINGLELTIIK</sequence>
<comment type="caution">
    <text evidence="1">The sequence shown here is derived from an EMBL/GenBank/DDBJ whole genome shotgun (WGS) entry which is preliminary data.</text>
</comment>
<dbReference type="RefSeq" id="WP_254953315.1">
    <property type="nucleotide sequence ID" value="NZ_JANDWY010000025.1"/>
</dbReference>
<evidence type="ECO:0000313" key="2">
    <source>
        <dbReference type="Proteomes" id="UP001205531"/>
    </source>
</evidence>
<evidence type="ECO:0000313" key="1">
    <source>
        <dbReference type="EMBL" id="MCP9565247.1"/>
    </source>
</evidence>
<organism evidence="1 2">
    <name type="scientific">Segatella copri</name>
    <dbReference type="NCBI Taxonomy" id="165179"/>
    <lineage>
        <taxon>Bacteria</taxon>
        <taxon>Pseudomonadati</taxon>
        <taxon>Bacteroidota</taxon>
        <taxon>Bacteroidia</taxon>
        <taxon>Bacteroidales</taxon>
        <taxon>Prevotellaceae</taxon>
        <taxon>Segatella</taxon>
    </lineage>
</organism>
<dbReference type="EMBL" id="JANDWZ010000029">
    <property type="protein sequence ID" value="MCP9565247.1"/>
    <property type="molecule type" value="Genomic_DNA"/>
</dbReference>
<name>A0AAW5IKW8_9BACT</name>
<accession>A0AAW5IKW8</accession>
<reference evidence="1" key="1">
    <citation type="submission" date="2022-07" db="EMBL/GenBank/DDBJ databases">
        <title>Prevotella copri.</title>
        <authorList>
            <person name="Yang C."/>
        </authorList>
    </citation>
    <scope>NUCLEOTIDE SEQUENCE</scope>
    <source>
        <strain evidence="1">HF2107</strain>
    </source>
</reference>
<proteinExistence type="predicted"/>
<dbReference type="AlphaFoldDB" id="A0AAW5IKW8"/>
<protein>
    <submittedName>
        <fullName evidence="1">Uncharacterized protein</fullName>
    </submittedName>
</protein>
<dbReference type="Proteomes" id="UP001205531">
    <property type="component" value="Unassembled WGS sequence"/>
</dbReference>